<sequence>MKTLISGRADLDSKGDLPLPFPSIMTTPDMPIFTRTFDLLGWLLQASHHLPRAHRHDFTKRLLDAAFDLRELLEEANARRGDARRERLARADEALAKLRLYLRLANRLGWLSAGQYGHAAEQVAEVGRLLGGWAKGQSCLSNGGFARGEPALRGRTRNAAGCCGAARSTTMQGTRAAPTAITTTPTTATTTTVFGWWCPRSPSPGIPGGVLCPSGPRRMAGFVPGRASRQARGRANSNRPVPWLPGTGLSCFQGAVQGFGESRLRWVGGQG</sequence>
<dbReference type="InterPro" id="IPR055360">
    <property type="entry name" value="bAvd"/>
</dbReference>
<evidence type="ECO:0000259" key="1">
    <source>
        <dbReference type="Pfam" id="PF22296"/>
    </source>
</evidence>
<dbReference type="Gene3D" id="1.20.1440.60">
    <property type="entry name" value="23S rRNA-intervening sequence"/>
    <property type="match status" value="1"/>
</dbReference>
<feature type="domain" description="bAvd-like" evidence="1">
    <location>
        <begin position="34"/>
        <end position="135"/>
    </location>
</feature>
<dbReference type="EMBL" id="SPMZ01000088">
    <property type="protein sequence ID" value="NMQ21329.1"/>
    <property type="molecule type" value="Genomic_DNA"/>
</dbReference>
<accession>A0ABX1TTP1</accession>
<dbReference type="NCBIfam" id="NF033474">
    <property type="entry name" value="DivGenRetAVD"/>
    <property type="match status" value="1"/>
</dbReference>
<reference evidence="2 3" key="1">
    <citation type="submission" date="2019-03" db="EMBL/GenBank/DDBJ databases">
        <title>Metabolic reconstructions from genomes of highly enriched 'Candidatus Accumulibacter' and 'Candidatus Competibacter' bioreactor populations.</title>
        <authorList>
            <person name="Annavajhala M.K."/>
            <person name="Welles L."/>
            <person name="Abbas B."/>
            <person name="Sorokin D."/>
            <person name="Park H."/>
            <person name="Van Loosdrecht M."/>
            <person name="Chandran K."/>
        </authorList>
    </citation>
    <scope>NUCLEOTIDE SEQUENCE [LARGE SCALE GENOMIC DNA]</scope>
    <source>
        <strain evidence="2 3">SBR_G</strain>
    </source>
</reference>
<proteinExistence type="predicted"/>
<dbReference type="CDD" id="cd16376">
    <property type="entry name" value="Avd_like"/>
    <property type="match status" value="1"/>
</dbReference>
<evidence type="ECO:0000313" key="3">
    <source>
        <dbReference type="Proteomes" id="UP000760480"/>
    </source>
</evidence>
<organism evidence="2 3">
    <name type="scientific">Candidatus Competibacter phosphatis</name>
    <dbReference type="NCBI Taxonomy" id="221280"/>
    <lineage>
        <taxon>Bacteria</taxon>
        <taxon>Pseudomonadati</taxon>
        <taxon>Pseudomonadota</taxon>
        <taxon>Gammaproteobacteria</taxon>
        <taxon>Candidatus Competibacteraceae</taxon>
        <taxon>Candidatus Competibacter</taxon>
    </lineage>
</organism>
<keyword evidence="3" id="KW-1185">Reference proteome</keyword>
<dbReference type="Proteomes" id="UP000760480">
    <property type="component" value="Unassembled WGS sequence"/>
</dbReference>
<comment type="caution">
    <text evidence="2">The sequence shown here is derived from an EMBL/GenBank/DDBJ whole genome shotgun (WGS) entry which is preliminary data.</text>
</comment>
<gene>
    <name evidence="2" type="primary">avd</name>
    <name evidence="2" type="ORF">E4P82_20270</name>
</gene>
<name>A0ABX1TTP1_9GAMM</name>
<protein>
    <submittedName>
        <fullName evidence="2">Diversity-generating retroelement protein Avd</fullName>
    </submittedName>
</protein>
<dbReference type="InterPro" id="IPR036583">
    <property type="entry name" value="23S_rRNA_IVS_sf"/>
</dbReference>
<dbReference type="SUPFAM" id="SSF158446">
    <property type="entry name" value="IVS-encoded protein-like"/>
    <property type="match status" value="1"/>
</dbReference>
<dbReference type="Pfam" id="PF22296">
    <property type="entry name" value="bAvd"/>
    <property type="match status" value="1"/>
</dbReference>
<evidence type="ECO:0000313" key="2">
    <source>
        <dbReference type="EMBL" id="NMQ21329.1"/>
    </source>
</evidence>